<evidence type="ECO:0000259" key="2">
    <source>
        <dbReference type="Pfam" id="PF14230"/>
    </source>
</evidence>
<name>A0ABV6MJ73_9PSEU</name>
<keyword evidence="4" id="KW-1185">Reference proteome</keyword>
<dbReference type="Pfam" id="PF14230">
    <property type="entry name" value="DUF4333"/>
    <property type="match status" value="1"/>
</dbReference>
<sequence>MSTPPRPSSAVAAIVSICAMVIAGCIVIITVVLVRDHTAPATPAPLIGRTPSPIKIFDEGKMEIGISDVLNNDYKLKAYDVHCPSNQPVHLGLAFTCQVTVDGAHKSVLITVKSDDGHYEVGQPQ</sequence>
<dbReference type="PROSITE" id="PS51257">
    <property type="entry name" value="PROKAR_LIPOPROTEIN"/>
    <property type="match status" value="1"/>
</dbReference>
<gene>
    <name evidence="3" type="ORF">ACFFH7_02530</name>
</gene>
<evidence type="ECO:0000256" key="1">
    <source>
        <dbReference type="SAM" id="Phobius"/>
    </source>
</evidence>
<protein>
    <submittedName>
        <fullName evidence="3">DUF4333 domain-containing protein</fullName>
    </submittedName>
</protein>
<proteinExistence type="predicted"/>
<comment type="caution">
    <text evidence="3">The sequence shown here is derived from an EMBL/GenBank/DDBJ whole genome shotgun (WGS) entry which is preliminary data.</text>
</comment>
<dbReference type="InterPro" id="IPR025637">
    <property type="entry name" value="DUF4333"/>
</dbReference>
<evidence type="ECO:0000313" key="4">
    <source>
        <dbReference type="Proteomes" id="UP001589810"/>
    </source>
</evidence>
<dbReference type="Proteomes" id="UP001589810">
    <property type="component" value="Unassembled WGS sequence"/>
</dbReference>
<organism evidence="3 4">
    <name type="scientific">Kutzneria chonburiensis</name>
    <dbReference type="NCBI Taxonomy" id="1483604"/>
    <lineage>
        <taxon>Bacteria</taxon>
        <taxon>Bacillati</taxon>
        <taxon>Actinomycetota</taxon>
        <taxon>Actinomycetes</taxon>
        <taxon>Pseudonocardiales</taxon>
        <taxon>Pseudonocardiaceae</taxon>
        <taxon>Kutzneria</taxon>
    </lineage>
</organism>
<keyword evidence="1" id="KW-0472">Membrane</keyword>
<evidence type="ECO:0000313" key="3">
    <source>
        <dbReference type="EMBL" id="MFC0540335.1"/>
    </source>
</evidence>
<keyword evidence="1" id="KW-0812">Transmembrane</keyword>
<feature type="domain" description="DUF4333" evidence="2">
    <location>
        <begin position="56"/>
        <end position="117"/>
    </location>
</feature>
<keyword evidence="1" id="KW-1133">Transmembrane helix</keyword>
<reference evidence="3 4" key="1">
    <citation type="submission" date="2024-09" db="EMBL/GenBank/DDBJ databases">
        <authorList>
            <person name="Sun Q."/>
            <person name="Mori K."/>
        </authorList>
    </citation>
    <scope>NUCLEOTIDE SEQUENCE [LARGE SCALE GENOMIC DNA]</scope>
    <source>
        <strain evidence="3 4">TBRC 1432</strain>
    </source>
</reference>
<accession>A0ABV6MJ73</accession>
<dbReference type="EMBL" id="JBHLUD010000001">
    <property type="protein sequence ID" value="MFC0540335.1"/>
    <property type="molecule type" value="Genomic_DNA"/>
</dbReference>
<feature type="transmembrane region" description="Helical" evidence="1">
    <location>
        <begin position="12"/>
        <end position="34"/>
    </location>
</feature>
<dbReference type="RefSeq" id="WP_273939108.1">
    <property type="nucleotide sequence ID" value="NZ_CP097263.1"/>
</dbReference>